<gene>
    <name evidence="1" type="ORF">Q3M24_13550</name>
</gene>
<dbReference type="AlphaFoldDB" id="A0AAU8LR77"/>
<dbReference type="EMBL" id="CP159373">
    <property type="protein sequence ID" value="XCN71335.1"/>
    <property type="molecule type" value="Genomic_DNA"/>
</dbReference>
<accession>A0AAU8LR77</accession>
<reference evidence="1" key="1">
    <citation type="journal article" date="2024" name="Syst. Appl. Microbiol.">
        <title>First single-strain enrichments of Electrothrix cable bacteria, description of E. aestuarii sp. nov. and E. rattekaaiensis sp. nov., and proposal of a cable bacteria taxonomy following the rules of the SeqCode.</title>
        <authorList>
            <person name="Plum-Jensen L.E."/>
            <person name="Schramm A."/>
            <person name="Marshall I.P.G."/>
        </authorList>
    </citation>
    <scope>NUCLEOTIDE SEQUENCE</scope>
    <source>
        <strain evidence="1">Rat1</strain>
    </source>
</reference>
<organism evidence="1">
    <name type="scientific">Candidatus Electrothrix aestuarii</name>
    <dbReference type="NCBI Taxonomy" id="3062594"/>
    <lineage>
        <taxon>Bacteria</taxon>
        <taxon>Pseudomonadati</taxon>
        <taxon>Thermodesulfobacteriota</taxon>
        <taxon>Desulfobulbia</taxon>
        <taxon>Desulfobulbales</taxon>
        <taxon>Desulfobulbaceae</taxon>
        <taxon>Candidatus Electrothrix</taxon>
    </lineage>
</organism>
<protein>
    <submittedName>
        <fullName evidence="1">Uncharacterized protein</fullName>
    </submittedName>
</protein>
<proteinExistence type="predicted"/>
<name>A0AAU8LR77_9BACT</name>
<evidence type="ECO:0000313" key="1">
    <source>
        <dbReference type="EMBL" id="XCN71335.1"/>
    </source>
</evidence>
<dbReference type="KEGG" id="eaj:Q3M24_13550"/>
<sequence length="102" mass="11445">MRGWLFEDALDTDELYEINKNIKILLTAGDDPMNRDLVRMGCTADDSDRSPDNPYLSDWLPPGAESEAVFTFYSPGKKQVYCTSYSRVGVTSPSVSKELDVK</sequence>
<reference evidence="1" key="2">
    <citation type="submission" date="2024-06" db="EMBL/GenBank/DDBJ databases">
        <authorList>
            <person name="Plum-Jensen L.E."/>
            <person name="Schramm A."/>
            <person name="Marshall I.P.G."/>
        </authorList>
    </citation>
    <scope>NUCLEOTIDE SEQUENCE</scope>
    <source>
        <strain evidence="1">Rat1</strain>
    </source>
</reference>